<protein>
    <recommendedName>
        <fullName evidence="3">CCHC-type domain-containing protein</fullName>
    </recommendedName>
</protein>
<evidence type="ECO:0000256" key="2">
    <source>
        <dbReference type="SAM" id="MobiDB-lite"/>
    </source>
</evidence>
<evidence type="ECO:0000256" key="1">
    <source>
        <dbReference type="PROSITE-ProRule" id="PRU00047"/>
    </source>
</evidence>
<name>A0A843VCT9_COLES</name>
<feature type="region of interest" description="Disordered" evidence="2">
    <location>
        <begin position="79"/>
        <end position="151"/>
    </location>
</feature>
<proteinExistence type="predicted"/>
<accession>A0A843VCT9</accession>
<evidence type="ECO:0000313" key="5">
    <source>
        <dbReference type="Proteomes" id="UP000652761"/>
    </source>
</evidence>
<feature type="compositionally biased region" description="Low complexity" evidence="2">
    <location>
        <begin position="96"/>
        <end position="115"/>
    </location>
</feature>
<keyword evidence="5" id="KW-1185">Reference proteome</keyword>
<dbReference type="SUPFAM" id="SSF57756">
    <property type="entry name" value="Retrovirus zinc finger-like domains"/>
    <property type="match status" value="1"/>
</dbReference>
<dbReference type="Proteomes" id="UP000652761">
    <property type="component" value="Unassembled WGS sequence"/>
</dbReference>
<keyword evidence="1" id="KW-0863">Zinc-finger</keyword>
<dbReference type="Pfam" id="PF00098">
    <property type="entry name" value="zf-CCHC"/>
    <property type="match status" value="1"/>
</dbReference>
<reference evidence="4" key="1">
    <citation type="submission" date="2017-07" db="EMBL/GenBank/DDBJ databases">
        <title>Taro Niue Genome Assembly and Annotation.</title>
        <authorList>
            <person name="Atibalentja N."/>
            <person name="Keating K."/>
            <person name="Fields C.J."/>
        </authorList>
    </citation>
    <scope>NUCLEOTIDE SEQUENCE</scope>
    <source>
        <strain evidence="4">Niue_2</strain>
        <tissue evidence="4">Leaf</tissue>
    </source>
</reference>
<feature type="domain" description="CCHC-type" evidence="3">
    <location>
        <begin position="158"/>
        <end position="172"/>
    </location>
</feature>
<comment type="caution">
    <text evidence="4">The sequence shown here is derived from an EMBL/GenBank/DDBJ whole genome shotgun (WGS) entry which is preliminary data.</text>
</comment>
<organism evidence="4 5">
    <name type="scientific">Colocasia esculenta</name>
    <name type="common">Wild taro</name>
    <name type="synonym">Arum esculentum</name>
    <dbReference type="NCBI Taxonomy" id="4460"/>
    <lineage>
        <taxon>Eukaryota</taxon>
        <taxon>Viridiplantae</taxon>
        <taxon>Streptophyta</taxon>
        <taxon>Embryophyta</taxon>
        <taxon>Tracheophyta</taxon>
        <taxon>Spermatophyta</taxon>
        <taxon>Magnoliopsida</taxon>
        <taxon>Liliopsida</taxon>
        <taxon>Araceae</taxon>
        <taxon>Aroideae</taxon>
        <taxon>Colocasieae</taxon>
        <taxon>Colocasia</taxon>
    </lineage>
</organism>
<dbReference type="Gene3D" id="4.10.60.10">
    <property type="entry name" value="Zinc finger, CCHC-type"/>
    <property type="match status" value="1"/>
</dbReference>
<keyword evidence="1" id="KW-0862">Zinc</keyword>
<dbReference type="GO" id="GO:0008270">
    <property type="term" value="F:zinc ion binding"/>
    <property type="evidence" value="ECO:0007669"/>
    <property type="project" value="UniProtKB-KW"/>
</dbReference>
<dbReference type="AlphaFoldDB" id="A0A843VCT9"/>
<evidence type="ECO:0000313" key="4">
    <source>
        <dbReference type="EMBL" id="MQL93755.1"/>
    </source>
</evidence>
<dbReference type="SMART" id="SM00343">
    <property type="entry name" value="ZnF_C2HC"/>
    <property type="match status" value="1"/>
</dbReference>
<dbReference type="InterPro" id="IPR036875">
    <property type="entry name" value="Znf_CCHC_sf"/>
</dbReference>
<gene>
    <name evidence="4" type="ORF">Taro_026401</name>
</gene>
<dbReference type="OrthoDB" id="9386882at2759"/>
<keyword evidence="1" id="KW-0479">Metal-binding</keyword>
<dbReference type="PROSITE" id="PS50158">
    <property type="entry name" value="ZF_CCHC"/>
    <property type="match status" value="1"/>
</dbReference>
<dbReference type="InterPro" id="IPR001878">
    <property type="entry name" value="Znf_CCHC"/>
</dbReference>
<feature type="compositionally biased region" description="Polar residues" evidence="2">
    <location>
        <begin position="140"/>
        <end position="149"/>
    </location>
</feature>
<dbReference type="EMBL" id="NMUH01001594">
    <property type="protein sequence ID" value="MQL93755.1"/>
    <property type="molecule type" value="Genomic_DNA"/>
</dbReference>
<feature type="compositionally biased region" description="Basic residues" evidence="2">
    <location>
        <begin position="127"/>
        <end position="138"/>
    </location>
</feature>
<dbReference type="GO" id="GO:0003676">
    <property type="term" value="F:nucleic acid binding"/>
    <property type="evidence" value="ECO:0007669"/>
    <property type="project" value="InterPro"/>
</dbReference>
<sequence length="183" mass="20225">MLDVRDEIGFTSWFRGDLTVTQDHQRFVQLLRHVPHVASSEQACAERFIVVLRPNLRLGVTAHMCATLGEAVAKATTLERETWQPQQSSPYQRPAGSQGSATSSSSGSGSSGSSGLHSKFRQMTTRRGGRSRQQKHQSRFAEQSVQQGAEQGRQEAVCYTCGLPGHFRRDCPMGQVQQPQQPV</sequence>
<evidence type="ECO:0000259" key="3">
    <source>
        <dbReference type="PROSITE" id="PS50158"/>
    </source>
</evidence>